<dbReference type="EMBL" id="WNZZ01000015">
    <property type="protein sequence ID" value="MUG24479.1"/>
    <property type="molecule type" value="Genomic_DNA"/>
</dbReference>
<reference evidence="3 5" key="2">
    <citation type="submission" date="2019-11" db="EMBL/GenBank/DDBJ databases">
        <title>Draft genome sequences of five Paenibacillus species of dairy origin.</title>
        <authorList>
            <person name="Olajide A.M."/>
            <person name="Chen S."/>
            <person name="Lapointe G."/>
        </authorList>
    </citation>
    <scope>NUCLEOTIDE SEQUENCE [LARGE SCALE GENOMIC DNA]</scope>
    <source>
        <strain evidence="3 5">3CT49</strain>
    </source>
</reference>
<dbReference type="GeneID" id="77009007"/>
<evidence type="ECO:0000313" key="4">
    <source>
        <dbReference type="Proteomes" id="UP000029278"/>
    </source>
</evidence>
<dbReference type="AlphaFoldDB" id="A0A090YSK0"/>
<dbReference type="STRING" id="44252.DJ90_4501"/>
<name>A0A090YSK0_PAEMA</name>
<comment type="caution">
    <text evidence="2">The sequence shown here is derived from an EMBL/GenBank/DDBJ whole genome shotgun (WGS) entry which is preliminary data.</text>
</comment>
<organism evidence="2 4">
    <name type="scientific">Paenibacillus macerans</name>
    <name type="common">Bacillus macerans</name>
    <dbReference type="NCBI Taxonomy" id="44252"/>
    <lineage>
        <taxon>Bacteria</taxon>
        <taxon>Bacillati</taxon>
        <taxon>Bacillota</taxon>
        <taxon>Bacilli</taxon>
        <taxon>Bacillales</taxon>
        <taxon>Paenibacillaceae</taxon>
        <taxon>Paenibacillus</taxon>
    </lineage>
</organism>
<dbReference type="Proteomes" id="UP000442469">
    <property type="component" value="Unassembled WGS sequence"/>
</dbReference>
<dbReference type="InterPro" id="IPR007607">
    <property type="entry name" value="BacA/B"/>
</dbReference>
<dbReference type="Pfam" id="PF04519">
    <property type="entry name" value="Bactofilin"/>
    <property type="match status" value="1"/>
</dbReference>
<reference evidence="2 4" key="1">
    <citation type="submission" date="2014-04" db="EMBL/GenBank/DDBJ databases">
        <authorList>
            <person name="Bishop-Lilly K.A."/>
            <person name="Broomall S.M."/>
            <person name="Chain P.S."/>
            <person name="Chertkov O."/>
            <person name="Coyne S.R."/>
            <person name="Daligault H.E."/>
            <person name="Davenport K.W."/>
            <person name="Erkkila T."/>
            <person name="Frey K.G."/>
            <person name="Gibbons H.S."/>
            <person name="Gu W."/>
            <person name="Jaissle J."/>
            <person name="Johnson S.L."/>
            <person name="Koroleva G.I."/>
            <person name="Ladner J.T."/>
            <person name="Lo C.-C."/>
            <person name="Minogue T.D."/>
            <person name="Munk C."/>
            <person name="Palacios G.F."/>
            <person name="Redden C.L."/>
            <person name="Rosenzweig C.N."/>
            <person name="Scholz M.B."/>
            <person name="Teshima H."/>
            <person name="Xu Y."/>
        </authorList>
    </citation>
    <scope>NUCLEOTIDE SEQUENCE [LARGE SCALE GENOMIC DNA]</scope>
    <source>
        <strain evidence="2 4">8244</strain>
    </source>
</reference>
<dbReference type="EMBL" id="JMQA01000039">
    <property type="protein sequence ID" value="KFN00943.1"/>
    <property type="molecule type" value="Genomic_DNA"/>
</dbReference>
<evidence type="ECO:0000313" key="2">
    <source>
        <dbReference type="EMBL" id="KFN00943.1"/>
    </source>
</evidence>
<dbReference type="PANTHER" id="PTHR35024">
    <property type="entry name" value="HYPOTHETICAL CYTOSOLIC PROTEIN"/>
    <property type="match status" value="1"/>
</dbReference>
<sequence>MKLRGNRQQPERLDPNTTDTLIGEGSVFEGKIKSEAGVRIEGQITGDIECEGDVTIGEKGLVHSNILARNIIIAGEVHGNVQAKNKLSITSKGKLYGNIVTAALSVEEGSIFEGTSKMSGGASAASAAVLSPGIKETAAAAEAANAGENR</sequence>
<comment type="similarity">
    <text evidence="1">Belongs to the bactofilin family.</text>
</comment>
<evidence type="ECO:0000313" key="5">
    <source>
        <dbReference type="Proteomes" id="UP000442469"/>
    </source>
</evidence>
<keyword evidence="4" id="KW-1185">Reference proteome</keyword>
<dbReference type="Proteomes" id="UP000029278">
    <property type="component" value="Unassembled WGS sequence"/>
</dbReference>
<dbReference type="PATRIC" id="fig|44252.3.peg.4752"/>
<evidence type="ECO:0000313" key="3">
    <source>
        <dbReference type="EMBL" id="MUG24479.1"/>
    </source>
</evidence>
<dbReference type="OrthoDB" id="9789407at2"/>
<dbReference type="PANTHER" id="PTHR35024:SF4">
    <property type="entry name" value="POLYMER-FORMING CYTOSKELETAL PROTEIN"/>
    <property type="match status" value="1"/>
</dbReference>
<proteinExistence type="inferred from homology"/>
<accession>A0A090YSK0</accession>
<dbReference type="HOGENOM" id="CLU_072799_8_0_9"/>
<gene>
    <name evidence="2" type="ORF">DJ90_4501</name>
    <name evidence="3" type="ORF">GNQ08_19065</name>
</gene>
<dbReference type="RefSeq" id="WP_036625270.1">
    <property type="nucleotide sequence ID" value="NZ_BGML01000002.1"/>
</dbReference>
<protein>
    <submittedName>
        <fullName evidence="2">Polymer-forming cytoskeletal family protein</fullName>
    </submittedName>
    <submittedName>
        <fullName evidence="3">Polymer-forming cytoskeletal protein</fullName>
    </submittedName>
</protein>
<evidence type="ECO:0000256" key="1">
    <source>
        <dbReference type="ARBA" id="ARBA00044755"/>
    </source>
</evidence>